<evidence type="ECO:0008006" key="4">
    <source>
        <dbReference type="Google" id="ProtNLM"/>
    </source>
</evidence>
<evidence type="ECO:0000313" key="2">
    <source>
        <dbReference type="EMBL" id="KAG5562811.1"/>
    </source>
</evidence>
<proteinExistence type="predicted"/>
<feature type="region of interest" description="Disordered" evidence="1">
    <location>
        <begin position="1"/>
        <end position="45"/>
    </location>
</feature>
<reference evidence="2" key="1">
    <citation type="submission" date="2020-08" db="EMBL/GenBank/DDBJ databases">
        <title>Plant Genome Project.</title>
        <authorList>
            <person name="Zhang R.-G."/>
        </authorList>
    </citation>
    <scope>NUCLEOTIDE SEQUENCE</scope>
    <source>
        <strain evidence="2">WSP0</strain>
        <tissue evidence="2">Leaf</tissue>
    </source>
</reference>
<evidence type="ECO:0000313" key="3">
    <source>
        <dbReference type="Proteomes" id="UP000823749"/>
    </source>
</evidence>
<organism evidence="2 3">
    <name type="scientific">Rhododendron griersonianum</name>
    <dbReference type="NCBI Taxonomy" id="479676"/>
    <lineage>
        <taxon>Eukaryota</taxon>
        <taxon>Viridiplantae</taxon>
        <taxon>Streptophyta</taxon>
        <taxon>Embryophyta</taxon>
        <taxon>Tracheophyta</taxon>
        <taxon>Spermatophyta</taxon>
        <taxon>Magnoliopsida</taxon>
        <taxon>eudicotyledons</taxon>
        <taxon>Gunneridae</taxon>
        <taxon>Pentapetalae</taxon>
        <taxon>asterids</taxon>
        <taxon>Ericales</taxon>
        <taxon>Ericaceae</taxon>
        <taxon>Ericoideae</taxon>
        <taxon>Rhodoreae</taxon>
        <taxon>Rhododendron</taxon>
    </lineage>
</organism>
<protein>
    <recommendedName>
        <fullName evidence="4">Ribosomal protein S7</fullName>
    </recommendedName>
</protein>
<accession>A0AAV6LF37</accession>
<name>A0AAV6LF37_9ERIC</name>
<sequence>MVPLNTIGNYQRAPHRTGTSKNPKQTKSDVIRNSPYGRARDRIQGEKGVASVASVVLRRATTGTVASDRRVGVEVGVGVDGGEAQRLELSRGERERERMELV</sequence>
<evidence type="ECO:0000256" key="1">
    <source>
        <dbReference type="SAM" id="MobiDB-lite"/>
    </source>
</evidence>
<gene>
    <name evidence="2" type="ORF">RHGRI_005513</name>
</gene>
<dbReference type="Proteomes" id="UP000823749">
    <property type="component" value="Chromosome 2"/>
</dbReference>
<dbReference type="AlphaFoldDB" id="A0AAV6LF37"/>
<comment type="caution">
    <text evidence="2">The sequence shown here is derived from an EMBL/GenBank/DDBJ whole genome shotgun (WGS) entry which is preliminary data.</text>
</comment>
<keyword evidence="3" id="KW-1185">Reference proteome</keyword>
<dbReference type="EMBL" id="JACTNZ010000002">
    <property type="protein sequence ID" value="KAG5562811.1"/>
    <property type="molecule type" value="Genomic_DNA"/>
</dbReference>